<evidence type="ECO:0000259" key="3">
    <source>
        <dbReference type="Pfam" id="PF03061"/>
    </source>
</evidence>
<accession>K6ZXS7</accession>
<dbReference type="Proteomes" id="UP000006322">
    <property type="component" value="Unassembled WGS sequence"/>
</dbReference>
<dbReference type="InterPro" id="IPR006683">
    <property type="entry name" value="Thioestr_dom"/>
</dbReference>
<proteinExistence type="inferred from homology"/>
<dbReference type="RefSeq" id="WP_007106796.1">
    <property type="nucleotide sequence ID" value="NZ_BAER01000124.1"/>
</dbReference>
<comment type="caution">
    <text evidence="4">The sequence shown here is derived from an EMBL/GenBank/DDBJ whole genome shotgun (WGS) entry which is preliminary data.</text>
</comment>
<comment type="similarity">
    <text evidence="1">Belongs to the thioesterase PaaI family.</text>
</comment>
<dbReference type="InterPro" id="IPR029069">
    <property type="entry name" value="HotDog_dom_sf"/>
</dbReference>
<gene>
    <name evidence="4" type="ORF">GPLA_4153</name>
</gene>
<dbReference type="PANTHER" id="PTHR21660:SF1">
    <property type="entry name" value="ACYL-COENZYME A THIOESTERASE 13"/>
    <property type="match status" value="1"/>
</dbReference>
<evidence type="ECO:0000256" key="1">
    <source>
        <dbReference type="ARBA" id="ARBA00008324"/>
    </source>
</evidence>
<evidence type="ECO:0000256" key="2">
    <source>
        <dbReference type="ARBA" id="ARBA00022801"/>
    </source>
</evidence>
<dbReference type="STRING" id="1129793.GPLA_4153"/>
<evidence type="ECO:0000313" key="5">
    <source>
        <dbReference type="Proteomes" id="UP000006322"/>
    </source>
</evidence>
<evidence type="ECO:0000313" key="4">
    <source>
        <dbReference type="EMBL" id="GAC35032.1"/>
    </source>
</evidence>
<feature type="domain" description="Thioesterase" evidence="3">
    <location>
        <begin position="56"/>
        <end position="131"/>
    </location>
</feature>
<dbReference type="GO" id="GO:0047617">
    <property type="term" value="F:fatty acyl-CoA hydrolase activity"/>
    <property type="evidence" value="ECO:0007669"/>
    <property type="project" value="InterPro"/>
</dbReference>
<organism evidence="4 5">
    <name type="scientific">Paraglaciecola polaris LMG 21857</name>
    <dbReference type="NCBI Taxonomy" id="1129793"/>
    <lineage>
        <taxon>Bacteria</taxon>
        <taxon>Pseudomonadati</taxon>
        <taxon>Pseudomonadota</taxon>
        <taxon>Gammaproteobacteria</taxon>
        <taxon>Alteromonadales</taxon>
        <taxon>Alteromonadaceae</taxon>
        <taxon>Paraglaciecola</taxon>
    </lineage>
</organism>
<dbReference type="CDD" id="cd03443">
    <property type="entry name" value="PaaI_thioesterase"/>
    <property type="match status" value="1"/>
</dbReference>
<dbReference type="PANTHER" id="PTHR21660">
    <property type="entry name" value="THIOESTERASE SUPERFAMILY MEMBER-RELATED"/>
    <property type="match status" value="1"/>
</dbReference>
<dbReference type="InterPro" id="IPR039298">
    <property type="entry name" value="ACOT13"/>
</dbReference>
<dbReference type="Gene3D" id="3.10.129.10">
    <property type="entry name" value="Hotdog Thioesterase"/>
    <property type="match status" value="1"/>
</dbReference>
<dbReference type="SUPFAM" id="SSF54637">
    <property type="entry name" value="Thioesterase/thiol ester dehydrase-isomerase"/>
    <property type="match status" value="1"/>
</dbReference>
<dbReference type="NCBIfam" id="TIGR00369">
    <property type="entry name" value="unchar_dom_1"/>
    <property type="match status" value="1"/>
</dbReference>
<dbReference type="OrthoDB" id="9813282at2"/>
<protein>
    <submittedName>
        <fullName evidence="4">Thioesterase superfamily protein</fullName>
    </submittedName>
</protein>
<keyword evidence="2" id="KW-0378">Hydrolase</keyword>
<dbReference type="AlphaFoldDB" id="K6ZXS7"/>
<keyword evidence="5" id="KW-1185">Reference proteome</keyword>
<dbReference type="InterPro" id="IPR003736">
    <property type="entry name" value="PAAI_dom"/>
</dbReference>
<sequence>MQVENMNGLELMQAVVRGELPHPNMADTIPMKFVSVDRGFVVFEASADDRHTNPLGGVHGGFAATVMDSVTGCAVHTMLDAGVGYGTIDLNVKMLKAIPKKTALIAEGKIISMSKSLGVSEGKLIDKSGKVYAYASATCMILRPKKP</sequence>
<dbReference type="EMBL" id="BAER01000124">
    <property type="protein sequence ID" value="GAC35032.1"/>
    <property type="molecule type" value="Genomic_DNA"/>
</dbReference>
<dbReference type="Pfam" id="PF03061">
    <property type="entry name" value="4HBT"/>
    <property type="match status" value="1"/>
</dbReference>
<reference evidence="5" key="1">
    <citation type="journal article" date="2014" name="Environ. Microbiol.">
        <title>Comparative genomics of the marine bacterial genus Glaciecola reveals the high degree of genomic diversity and genomic characteristic for cold adaptation.</title>
        <authorList>
            <person name="Qin Q.L."/>
            <person name="Xie B.B."/>
            <person name="Yu Y."/>
            <person name="Shu Y.L."/>
            <person name="Rong J.C."/>
            <person name="Zhang Y.J."/>
            <person name="Zhao D.L."/>
            <person name="Chen X.L."/>
            <person name="Zhang X.Y."/>
            <person name="Chen B."/>
            <person name="Zhou B.C."/>
            <person name="Zhang Y.Z."/>
        </authorList>
    </citation>
    <scope>NUCLEOTIDE SEQUENCE [LARGE SCALE GENOMIC DNA]</scope>
    <source>
        <strain evidence="5">LMG 21857</strain>
    </source>
</reference>
<name>K6ZXS7_9ALTE</name>